<protein>
    <submittedName>
        <fullName evidence="2">Uncharacterized protein</fullName>
    </submittedName>
</protein>
<dbReference type="Gene3D" id="3.40.190.10">
    <property type="entry name" value="Periplasmic binding protein-like II"/>
    <property type="match status" value="1"/>
</dbReference>
<sequence precursor="true">MHKFRLLMMFISMLLSSLIQEASAEVLAVIVPRSHNIHQLDANELSLMFWRKKLYWADGKRIQTLNYSATNPLRLQFSLSILKSAPETQTDYWNGLYFHGISPPHVVSSQEAMLRFVADTPGAIGYIDACKLDDRVKPLAWINAEHNVLSTAPELNCSEKSVSAAP</sequence>
<dbReference type="AlphaFoldDB" id="D7DJS0"/>
<dbReference type="SUPFAM" id="SSF53850">
    <property type="entry name" value="Periplasmic binding protein-like II"/>
    <property type="match status" value="1"/>
</dbReference>
<evidence type="ECO:0000256" key="1">
    <source>
        <dbReference type="SAM" id="SignalP"/>
    </source>
</evidence>
<feature type="signal peptide" evidence="1">
    <location>
        <begin position="1"/>
        <end position="24"/>
    </location>
</feature>
<evidence type="ECO:0000313" key="2">
    <source>
        <dbReference type="EMBL" id="ADI30281.1"/>
    </source>
</evidence>
<organism evidence="2 3">
    <name type="scientific">Methylotenera versatilis (strain 301)</name>
    <dbReference type="NCBI Taxonomy" id="666681"/>
    <lineage>
        <taxon>Bacteria</taxon>
        <taxon>Pseudomonadati</taxon>
        <taxon>Pseudomonadota</taxon>
        <taxon>Betaproteobacteria</taxon>
        <taxon>Nitrosomonadales</taxon>
        <taxon>Methylophilaceae</taxon>
        <taxon>Methylotenera</taxon>
    </lineage>
</organism>
<keyword evidence="1" id="KW-0732">Signal</keyword>
<name>D7DJS0_METV0</name>
<dbReference type="eggNOG" id="COG0226">
    <property type="taxonomic scope" value="Bacteria"/>
</dbReference>
<evidence type="ECO:0000313" key="3">
    <source>
        <dbReference type="Proteomes" id="UP000000383"/>
    </source>
</evidence>
<keyword evidence="3" id="KW-1185">Reference proteome</keyword>
<proteinExistence type="predicted"/>
<accession>D7DJS0</accession>
<reference evidence="3" key="1">
    <citation type="submission" date="2010-05" db="EMBL/GenBank/DDBJ databases">
        <title>Complete sequence of Methylotenera sp. 301.</title>
        <authorList>
            <person name="Lucas S."/>
            <person name="Copeland A."/>
            <person name="Lapidus A."/>
            <person name="Cheng J.-F."/>
            <person name="Bruce D."/>
            <person name="Goodwin L."/>
            <person name="Pitluck S."/>
            <person name="Clum A."/>
            <person name="Land M."/>
            <person name="Hauser L."/>
            <person name="Kyrpides N."/>
            <person name="Ivanova N."/>
            <person name="Chistoservova L."/>
            <person name="Kalyuzhnaya M."/>
            <person name="Woyke T."/>
        </authorList>
    </citation>
    <scope>NUCLEOTIDE SEQUENCE [LARGE SCALE GENOMIC DNA]</scope>
    <source>
        <strain evidence="3">301</strain>
    </source>
</reference>
<gene>
    <name evidence="2" type="ordered locus">M301_1909</name>
</gene>
<dbReference type="KEGG" id="meh:M301_1909"/>
<dbReference type="HOGENOM" id="CLU_124904_1_2_4"/>
<dbReference type="EMBL" id="CP002056">
    <property type="protein sequence ID" value="ADI30281.1"/>
    <property type="molecule type" value="Genomic_DNA"/>
</dbReference>
<dbReference type="STRING" id="666681.M301_1909"/>
<reference evidence="2 3" key="2">
    <citation type="journal article" date="2011" name="J. Bacteriol.">
        <title>Genomes of three methylotrophs from a single niche uncover genetic and metabolic divergence of Methylophilaceae.</title>
        <authorList>
            <person name="Lapidus A."/>
            <person name="Clum A."/>
            <person name="Labutti K."/>
            <person name="Kaluzhnaya M.G."/>
            <person name="Lim S."/>
            <person name="Beck D.A."/>
            <person name="Glavina Del Rio T."/>
            <person name="Nolan M."/>
            <person name="Mavromatis K."/>
            <person name="Huntemann M."/>
            <person name="Lucas S."/>
            <person name="Lidstrom M.E."/>
            <person name="Ivanova N."/>
            <person name="Chistoserdova L."/>
        </authorList>
    </citation>
    <scope>NUCLEOTIDE SEQUENCE [LARGE SCALE GENOMIC DNA]</scope>
    <source>
        <strain evidence="2 3">301</strain>
    </source>
</reference>
<dbReference type="Proteomes" id="UP000000383">
    <property type="component" value="Chromosome"/>
</dbReference>
<feature type="chain" id="PRO_5003094791" evidence="1">
    <location>
        <begin position="25"/>
        <end position="166"/>
    </location>
</feature>